<dbReference type="RefSeq" id="WP_013101115.1">
    <property type="nucleotide sequence ID" value="NZ_CP114576.1"/>
</dbReference>
<protein>
    <submittedName>
        <fullName evidence="2">FRG domain-containing protein</fullName>
    </submittedName>
</protein>
<dbReference type="Pfam" id="PF08867">
    <property type="entry name" value="FRG"/>
    <property type="match status" value="1"/>
</dbReference>
<evidence type="ECO:0000313" key="3">
    <source>
        <dbReference type="Proteomes" id="UP001071279"/>
    </source>
</evidence>
<evidence type="ECO:0000313" key="2">
    <source>
        <dbReference type="EMBL" id="MCZ4720354.1"/>
    </source>
</evidence>
<evidence type="ECO:0000259" key="1">
    <source>
        <dbReference type="SMART" id="SM00901"/>
    </source>
</evidence>
<sequence>MSNFQIIKTKNELDRLLQDFLKKRDEGFVFRGHADFSWELKPKLFRDSEVVKSWESYGLSKKHIAENWIENKNTFITLSYIFGSQNLTKTNYKSALIPYKDQIIPLARLLWFYVDIMKYNYNLYKYINENKSYYEEEYLKQITVRSLDDWISYDTFLRLLEEILYLVERRDVYTNNLLNNPEIFEDIAAYDETRPQHYDMATSALDWTYNPFIALFFACGSLANANSSRAIVIYPSTQISLFLYKQISTGDNVSVILKKPSETIVNDRAKRQEGVFTWMPKARSFYLTKGNYPKLEDYRELINKEFILEEYRIEINDETATYIQEKLKERNINDKTMGLEERVLSGCLDACQ</sequence>
<gene>
    <name evidence="2" type="ORF">O6C86_14180</name>
</gene>
<reference evidence="2" key="1">
    <citation type="submission" date="2022-12" db="EMBL/GenBank/DDBJ databases">
        <title>Comparative genomics of Legionella pneumophila isolates from the West Bank and Germany support molecular epidemiology of Legionnaires disease.</title>
        <authorList>
            <person name="Zayed A.R."/>
            <person name="Bitar D.M."/>
            <person name="Steinert M."/>
            <person name="Lueck C."/>
            <person name="Brettar I."/>
            <person name="Hoefle M.G."/>
            <person name="Bunk B."/>
        </authorList>
    </citation>
    <scope>NUCLEOTIDE SEQUENCE</scope>
    <source>
        <strain evidence="2">H23</strain>
    </source>
</reference>
<dbReference type="EMBL" id="JAPXIC010000091">
    <property type="protein sequence ID" value="MCZ4720354.1"/>
    <property type="molecule type" value="Genomic_DNA"/>
</dbReference>
<dbReference type="AlphaFoldDB" id="A0AAP3HFD4"/>
<feature type="domain" description="FRG" evidence="1">
    <location>
        <begin position="24"/>
        <end position="230"/>
    </location>
</feature>
<dbReference type="InterPro" id="IPR014966">
    <property type="entry name" value="FRG-dom"/>
</dbReference>
<accession>A0AAP3HFD4</accession>
<dbReference type="Proteomes" id="UP001071279">
    <property type="component" value="Unassembled WGS sequence"/>
</dbReference>
<proteinExistence type="predicted"/>
<organism evidence="2 3">
    <name type="scientific">Legionella pneumophila</name>
    <dbReference type="NCBI Taxonomy" id="446"/>
    <lineage>
        <taxon>Bacteria</taxon>
        <taxon>Pseudomonadati</taxon>
        <taxon>Pseudomonadota</taxon>
        <taxon>Gammaproteobacteria</taxon>
        <taxon>Legionellales</taxon>
        <taxon>Legionellaceae</taxon>
        <taxon>Legionella</taxon>
    </lineage>
</organism>
<dbReference type="SMART" id="SM00901">
    <property type="entry name" value="FRG"/>
    <property type="match status" value="1"/>
</dbReference>
<comment type="caution">
    <text evidence="2">The sequence shown here is derived from an EMBL/GenBank/DDBJ whole genome shotgun (WGS) entry which is preliminary data.</text>
</comment>
<name>A0AAP3HFD4_LEGPN</name>